<dbReference type="Proteomes" id="UP000005408">
    <property type="component" value="Unassembled WGS sequence"/>
</dbReference>
<dbReference type="GO" id="GO:0008296">
    <property type="term" value="F:3'-5'-DNA exonuclease activity"/>
    <property type="evidence" value="ECO:0007669"/>
    <property type="project" value="TreeGrafter"/>
</dbReference>
<keyword evidence="4" id="KW-0378">Hydrolase</keyword>
<proteinExistence type="inferred from homology"/>
<dbReference type="InterPro" id="IPR057617">
    <property type="entry name" value="PML_C"/>
</dbReference>
<evidence type="ECO:0000256" key="4">
    <source>
        <dbReference type="ARBA" id="ARBA00022801"/>
    </source>
</evidence>
<keyword evidence="5" id="KW-0269">Exonuclease</keyword>
<dbReference type="InterPro" id="IPR040393">
    <property type="entry name" value="TREX1/2"/>
</dbReference>
<evidence type="ECO:0000256" key="8">
    <source>
        <dbReference type="SAM" id="MobiDB-lite"/>
    </source>
</evidence>
<name>A0A8W8NUQ8_MAGGI</name>
<dbReference type="SMART" id="SM00479">
    <property type="entry name" value="EXOIII"/>
    <property type="match status" value="1"/>
</dbReference>
<dbReference type="CDD" id="cd06127">
    <property type="entry name" value="DEDDh"/>
    <property type="match status" value="1"/>
</dbReference>
<evidence type="ECO:0000313" key="10">
    <source>
        <dbReference type="EnsemblMetazoa" id="G7687.1:cds"/>
    </source>
</evidence>
<protein>
    <recommendedName>
        <fullName evidence="9">Exonuclease domain-containing protein</fullName>
    </recommendedName>
</protein>
<dbReference type="GO" id="GO:0006308">
    <property type="term" value="P:DNA catabolic process"/>
    <property type="evidence" value="ECO:0007669"/>
    <property type="project" value="TreeGrafter"/>
</dbReference>
<keyword evidence="3" id="KW-0479">Metal-binding</keyword>
<keyword evidence="6" id="KW-0460">Magnesium</keyword>
<evidence type="ECO:0000256" key="6">
    <source>
        <dbReference type="ARBA" id="ARBA00022842"/>
    </source>
</evidence>
<dbReference type="SUPFAM" id="SSF53098">
    <property type="entry name" value="Ribonuclease H-like"/>
    <property type="match status" value="1"/>
</dbReference>
<reference evidence="10" key="1">
    <citation type="submission" date="2022-08" db="UniProtKB">
        <authorList>
            <consortium name="EnsemblMetazoa"/>
        </authorList>
    </citation>
    <scope>IDENTIFICATION</scope>
    <source>
        <strain evidence="10">05x7-T-G4-1.051#20</strain>
    </source>
</reference>
<evidence type="ECO:0000256" key="5">
    <source>
        <dbReference type="ARBA" id="ARBA00022839"/>
    </source>
</evidence>
<dbReference type="AlphaFoldDB" id="A0A8W8NUQ8"/>
<dbReference type="GO" id="GO:0003676">
    <property type="term" value="F:nucleic acid binding"/>
    <property type="evidence" value="ECO:0007669"/>
    <property type="project" value="InterPro"/>
</dbReference>
<keyword evidence="2" id="KW-0540">Nuclease</keyword>
<dbReference type="InterPro" id="IPR036397">
    <property type="entry name" value="RNaseH_sf"/>
</dbReference>
<evidence type="ECO:0000256" key="7">
    <source>
        <dbReference type="ARBA" id="ARBA00025769"/>
    </source>
</evidence>
<dbReference type="GO" id="GO:0046872">
    <property type="term" value="F:metal ion binding"/>
    <property type="evidence" value="ECO:0007669"/>
    <property type="project" value="UniProtKB-KW"/>
</dbReference>
<comment type="cofactor">
    <cofactor evidence="1">
        <name>Mg(2+)</name>
        <dbReference type="ChEBI" id="CHEBI:18420"/>
    </cofactor>
</comment>
<comment type="similarity">
    <text evidence="7">Belongs to the exonuclease superfamily. TREX family.</text>
</comment>
<dbReference type="Pfam" id="PF00929">
    <property type="entry name" value="RNase_T"/>
    <property type="match status" value="1"/>
</dbReference>
<sequence>MLSEIMNAVVEPHGVSFKQTQRADTSLCHLVNPCHVHKNIGLFPGKFTRQRAILNDIRRAKKKALANTREARKRRLKRKLERGNKLTSAEVREGPTYEPERDSHITQIAALDEDSDEYFCTYVIPQKPNSTQASKVTGLALNGTTLHHNGKAVKAVSIQEALQDLISFLGNLASKKTKILVRQNIKSYDCPILMNALMNCNIEDRFEENVIGFLDTMKLFRLSFPSQKSYSQQHLSKVLLAEDFTYEAHNALEDVKTLKKIVNLPSVSSINKPSCEFSVDYVTKSIDYNSVVKRNMPSLQVFVNQKIITAGMARKIAGSDLSLRHLQLVHKRIGRDGLSALLSETVAGRVRVSKSQKVISSLCDYF</sequence>
<dbReference type="Pfam" id="PF25244">
    <property type="entry name" value="PML_C"/>
    <property type="match status" value="1"/>
</dbReference>
<dbReference type="EnsemblMetazoa" id="G7687.1">
    <property type="protein sequence ID" value="G7687.1:cds"/>
    <property type="gene ID" value="G7687"/>
</dbReference>
<keyword evidence="11" id="KW-1185">Reference proteome</keyword>
<dbReference type="Gene3D" id="3.30.420.10">
    <property type="entry name" value="Ribonuclease H-like superfamily/Ribonuclease H"/>
    <property type="match status" value="1"/>
</dbReference>
<evidence type="ECO:0000259" key="9">
    <source>
        <dbReference type="SMART" id="SM00479"/>
    </source>
</evidence>
<feature type="region of interest" description="Disordered" evidence="8">
    <location>
        <begin position="78"/>
        <end position="102"/>
    </location>
</feature>
<dbReference type="GO" id="GO:0005737">
    <property type="term" value="C:cytoplasm"/>
    <property type="evidence" value="ECO:0007669"/>
    <property type="project" value="TreeGrafter"/>
</dbReference>
<feature type="compositionally biased region" description="Basic and acidic residues" evidence="8">
    <location>
        <begin position="90"/>
        <end position="102"/>
    </location>
</feature>
<feature type="domain" description="Exonuclease" evidence="9">
    <location>
        <begin position="96"/>
        <end position="266"/>
    </location>
</feature>
<dbReference type="PANTHER" id="PTHR13058:SF22">
    <property type="entry name" value="EXODEOXYRIBONUCLEASE III"/>
    <property type="match status" value="1"/>
</dbReference>
<evidence type="ECO:0000256" key="2">
    <source>
        <dbReference type="ARBA" id="ARBA00022722"/>
    </source>
</evidence>
<dbReference type="InterPro" id="IPR012337">
    <property type="entry name" value="RNaseH-like_sf"/>
</dbReference>
<evidence type="ECO:0000313" key="11">
    <source>
        <dbReference type="Proteomes" id="UP000005408"/>
    </source>
</evidence>
<evidence type="ECO:0000256" key="3">
    <source>
        <dbReference type="ARBA" id="ARBA00022723"/>
    </source>
</evidence>
<accession>A0A8W8NUQ8</accession>
<organism evidence="10 11">
    <name type="scientific">Magallana gigas</name>
    <name type="common">Pacific oyster</name>
    <name type="synonym">Crassostrea gigas</name>
    <dbReference type="NCBI Taxonomy" id="29159"/>
    <lineage>
        <taxon>Eukaryota</taxon>
        <taxon>Metazoa</taxon>
        <taxon>Spiralia</taxon>
        <taxon>Lophotrochozoa</taxon>
        <taxon>Mollusca</taxon>
        <taxon>Bivalvia</taxon>
        <taxon>Autobranchia</taxon>
        <taxon>Pteriomorphia</taxon>
        <taxon>Ostreida</taxon>
        <taxon>Ostreoidea</taxon>
        <taxon>Ostreidae</taxon>
        <taxon>Magallana</taxon>
    </lineage>
</organism>
<evidence type="ECO:0000256" key="1">
    <source>
        <dbReference type="ARBA" id="ARBA00001946"/>
    </source>
</evidence>
<dbReference type="InterPro" id="IPR013520">
    <property type="entry name" value="Ribonucl_H"/>
</dbReference>
<dbReference type="PANTHER" id="PTHR13058">
    <property type="entry name" value="THREE PRIME REPAIR EXONUCLEASE 1, 2"/>
    <property type="match status" value="1"/>
</dbReference>